<dbReference type="EMBL" id="CP060789">
    <property type="protein sequence ID" value="QNP55864.1"/>
    <property type="molecule type" value="Genomic_DNA"/>
</dbReference>
<feature type="region of interest" description="Disordered" evidence="1">
    <location>
        <begin position="953"/>
        <end position="973"/>
    </location>
</feature>
<proteinExistence type="predicted"/>
<dbReference type="Proteomes" id="UP000516117">
    <property type="component" value="Chromosome"/>
</dbReference>
<dbReference type="KEGG" id="tdf:H9L22_17440"/>
<evidence type="ECO:0000256" key="1">
    <source>
        <dbReference type="SAM" id="MobiDB-lite"/>
    </source>
</evidence>
<accession>A0A7H0H5P8</accession>
<feature type="region of interest" description="Disordered" evidence="1">
    <location>
        <begin position="1071"/>
        <end position="1090"/>
    </location>
</feature>
<protein>
    <submittedName>
        <fullName evidence="2">Uncharacterized protein</fullName>
    </submittedName>
</protein>
<dbReference type="RefSeq" id="WP_187720988.1">
    <property type="nucleotide sequence ID" value="NZ_CP060789.1"/>
</dbReference>
<name>A0A7H0H5P8_9ACTN</name>
<dbReference type="InterPro" id="IPR016024">
    <property type="entry name" value="ARM-type_fold"/>
</dbReference>
<feature type="compositionally biased region" description="Basic residues" evidence="1">
    <location>
        <begin position="953"/>
        <end position="966"/>
    </location>
</feature>
<keyword evidence="3" id="KW-1185">Reference proteome</keyword>
<reference evidence="2 3" key="1">
    <citation type="submission" date="2020-08" db="EMBL/GenBank/DDBJ databases">
        <title>Genome sequence of Tessaracoccus defluvii JCM 17540T.</title>
        <authorList>
            <person name="Hyun D.-W."/>
            <person name="Bae J.-W."/>
        </authorList>
    </citation>
    <scope>NUCLEOTIDE SEQUENCE [LARGE SCALE GENOMIC DNA]</scope>
    <source>
        <strain evidence="2 3">JCM 17540</strain>
    </source>
</reference>
<evidence type="ECO:0000313" key="2">
    <source>
        <dbReference type="EMBL" id="QNP55864.1"/>
    </source>
</evidence>
<organism evidence="2 3">
    <name type="scientific">Tessaracoccus defluvii</name>
    <dbReference type="NCBI Taxonomy" id="1285901"/>
    <lineage>
        <taxon>Bacteria</taxon>
        <taxon>Bacillati</taxon>
        <taxon>Actinomycetota</taxon>
        <taxon>Actinomycetes</taxon>
        <taxon>Propionibacteriales</taxon>
        <taxon>Propionibacteriaceae</taxon>
        <taxon>Tessaracoccus</taxon>
    </lineage>
</organism>
<evidence type="ECO:0000313" key="3">
    <source>
        <dbReference type="Proteomes" id="UP000516117"/>
    </source>
</evidence>
<sequence>MDEDEFAHYVELGRGNARMIELATNHCQNVRFVECGGQGMLEESTGLPLNMRRVECTVAIGNTAGMRIDGIALDFFAEHCPGCPERNPTGQLPNLETEFQKRQEAAAASEAEAAEVKRKLSIARAARVERRRSLRASADPAAANILDDLDMIDADPEAGSDSDQQRKAGQRLTAVAGRAHDRFSLGIIDELFDAVATVGSVELLEPLRHLTAKSPELADRLVATAVTVLKERASLEAGRCLSDHPARVTADMVDEALIRSAAVLAGSKTPDDHRFSGPSPVVTANDPEPIRVLADVAPDAVVRTLAAMLPHPEVKGFILPSTVRRPRASDFDRQAAAGTIDHLASTHLDLAVSLLPSLAISLGVAPADRYDTGTLGSAERALGRILIEDPARVVSMFERAGRHGSGDIRKGLIGAARRAVDMVDPENRFRRAQDPRLDEPAAQSVVDAAFPFLIARTDETWGSDATFEAAEAIENIGRRLGETLQPHIDTTLGAFITLTRHRLETPQRTLISTGPEDPLAHLEALGRSHSLYQASRRLLSAVEEAAATDPVGICGTICTLITNERDCNFGVEVITPLLETLGNIGSRLGSQPGVLQAILPTLHTYLVDAEPGPRGYALKAWTDVGSRHPVPSTVSDLLPALVTDPYVVVIQAVLAAATRLTWTKREDRGRLALYASSLVATLELPERVELLLTALAAVRRHVSSLDALNKVEKHALARLPTLEWHLASKVIEQPWQPNARVSPELARLWLAYAPQRTYGLRQGDEAEEALNGLLDCSIGLLGLPAADIIAIGSRHSPESHYGSAEYAEVLARAERRSDVVELLKAALGRIPDNRANASKRAFLSLALATARLHTALAAFEVTGMPTSDPAPVQTAVDGIAAAVELSQPLTSDDKKWLKRFEHAAATRAAISCDLLNLPYPDVIAAALTRSGHELISARAAADPADDLRRRAQNLRRHSKSLSKARRSTGTATHRGVSVTSRLLDCAAHLLDAEAAELNADLAQARAHRSAAQRRAAAIDLTSFRPDDPLLARARELHAILSATNERLDVTGIANQAARLPTPLLFIRSADQGRSHGRSWHPQPDPQPDSPNIAVTLVSIDDRLLTGPAVVDPTLTHTITLQVQTDPWPAWATRLDAELVSTLNHQELERPTLSWQRNQHTADQHTFEGTGSLHVRYSVPATQQAPPVLVRLSWRGVDPEGNPLSQELDVAGHREFRVRPFDPARDATTQYEVFDEHLLAIYENLAGAGYPHNQLEAFARLLNAISRIGLAMTWNKKYRRGQYVKERDFHNDLHNALLADPTLEGRVERGTPLALGYLDTRHDGITAELKVARDQPVTPETAVKYIGQPTQYAAADGTRLSILVILDMSRKTLPIGTPENYLFVLNPQQHGMTEPHSPSVVVTLVINGNLPVPSSWSRRKTPTRER</sequence>
<dbReference type="SUPFAM" id="SSF48371">
    <property type="entry name" value="ARM repeat"/>
    <property type="match status" value="1"/>
</dbReference>
<gene>
    <name evidence="2" type="ORF">H9L22_17440</name>
</gene>